<sequence>MNYFSNSHIPTLIHIIKAVSYITLYKCVPSYALFSNKCNSPINSLFRGSTVYYRHWKLKLVGYHVITRCNNNIVRCDNLRLPQA</sequence>
<evidence type="ECO:0000313" key="1">
    <source>
        <dbReference type="EMBL" id="CAI8037402.1"/>
    </source>
</evidence>
<dbReference type="AlphaFoldDB" id="A0AA35SY28"/>
<proteinExistence type="predicted"/>
<feature type="non-terminal residue" evidence="1">
    <location>
        <position position="84"/>
    </location>
</feature>
<dbReference type="EMBL" id="CASHTH010002934">
    <property type="protein sequence ID" value="CAI8037402.1"/>
    <property type="molecule type" value="Genomic_DNA"/>
</dbReference>
<organism evidence="1 2">
    <name type="scientific">Geodia barretti</name>
    <name type="common">Barrett's horny sponge</name>
    <dbReference type="NCBI Taxonomy" id="519541"/>
    <lineage>
        <taxon>Eukaryota</taxon>
        <taxon>Metazoa</taxon>
        <taxon>Porifera</taxon>
        <taxon>Demospongiae</taxon>
        <taxon>Heteroscleromorpha</taxon>
        <taxon>Tetractinellida</taxon>
        <taxon>Astrophorina</taxon>
        <taxon>Geodiidae</taxon>
        <taxon>Geodia</taxon>
    </lineage>
</organism>
<accession>A0AA35SY28</accession>
<comment type="caution">
    <text evidence="1">The sequence shown here is derived from an EMBL/GenBank/DDBJ whole genome shotgun (WGS) entry which is preliminary data.</text>
</comment>
<gene>
    <name evidence="1" type="ORF">GBAR_LOCUS20919</name>
</gene>
<protein>
    <submittedName>
        <fullName evidence="1">Uncharacterized protein</fullName>
    </submittedName>
</protein>
<evidence type="ECO:0000313" key="2">
    <source>
        <dbReference type="Proteomes" id="UP001174909"/>
    </source>
</evidence>
<dbReference type="Proteomes" id="UP001174909">
    <property type="component" value="Unassembled WGS sequence"/>
</dbReference>
<name>A0AA35SY28_GEOBA</name>
<reference evidence="1" key="1">
    <citation type="submission" date="2023-03" db="EMBL/GenBank/DDBJ databases">
        <authorList>
            <person name="Steffen K."/>
            <person name="Cardenas P."/>
        </authorList>
    </citation>
    <scope>NUCLEOTIDE SEQUENCE</scope>
</reference>
<keyword evidence="2" id="KW-1185">Reference proteome</keyword>